<dbReference type="InterPro" id="IPR043472">
    <property type="entry name" value="Macro_dom-like"/>
</dbReference>
<protein>
    <recommendedName>
        <fullName evidence="8">Probable cytosol aminopeptidase</fullName>
        <ecNumber evidence="8">3.4.11.1</ecNumber>
    </recommendedName>
    <alternativeName>
        <fullName evidence="8">Leucine aminopeptidase</fullName>
        <shortName evidence="8">LAP</shortName>
        <ecNumber evidence="8">3.4.11.10</ecNumber>
    </alternativeName>
    <alternativeName>
        <fullName evidence="8">Leucyl aminopeptidase</fullName>
    </alternativeName>
</protein>
<evidence type="ECO:0000313" key="10">
    <source>
        <dbReference type="EMBL" id="SSA33615.1"/>
    </source>
</evidence>
<dbReference type="Proteomes" id="UP000250028">
    <property type="component" value="Unassembled WGS sequence"/>
</dbReference>
<evidence type="ECO:0000256" key="2">
    <source>
        <dbReference type="ARBA" id="ARBA00000967"/>
    </source>
</evidence>
<dbReference type="EC" id="3.4.11.1" evidence="8"/>
<dbReference type="GO" id="GO:0030145">
    <property type="term" value="F:manganese ion binding"/>
    <property type="evidence" value="ECO:0007669"/>
    <property type="project" value="UniProtKB-UniRule"/>
</dbReference>
<feature type="binding site" evidence="8">
    <location>
        <position position="260"/>
    </location>
    <ligand>
        <name>Mn(2+)</name>
        <dbReference type="ChEBI" id="CHEBI:29035"/>
        <label>2</label>
    </ligand>
</feature>
<dbReference type="InterPro" id="IPR008283">
    <property type="entry name" value="Peptidase_M17_N"/>
</dbReference>
<comment type="similarity">
    <text evidence="3 8">Belongs to the peptidase M17 family.</text>
</comment>
<dbReference type="SUPFAM" id="SSF52949">
    <property type="entry name" value="Macro domain-like"/>
    <property type="match status" value="1"/>
</dbReference>
<dbReference type="PRINTS" id="PR00481">
    <property type="entry name" value="LAMNOPPTDASE"/>
</dbReference>
<dbReference type="HAMAP" id="MF_00181">
    <property type="entry name" value="Cytosol_peptidase_M17"/>
    <property type="match status" value="1"/>
</dbReference>
<keyword evidence="4 8" id="KW-0031">Aminopeptidase</keyword>
<dbReference type="SUPFAM" id="SSF53187">
    <property type="entry name" value="Zn-dependent exopeptidases"/>
    <property type="match status" value="1"/>
</dbReference>
<keyword evidence="11" id="KW-1185">Reference proteome</keyword>
<feature type="active site" evidence="8">
    <location>
        <position position="272"/>
    </location>
</feature>
<dbReference type="AlphaFoldDB" id="A0A2Y8ZNQ5"/>
<evidence type="ECO:0000256" key="3">
    <source>
        <dbReference type="ARBA" id="ARBA00009528"/>
    </source>
</evidence>
<feature type="binding site" evidence="8">
    <location>
        <position position="265"/>
    </location>
    <ligand>
        <name>Mn(2+)</name>
        <dbReference type="ChEBI" id="CHEBI:29035"/>
        <label>2</label>
    </ligand>
</feature>
<sequence length="498" mass="50778">MTSISLSDRIPTRPAVATLVALSYQQDKAAGVVPVEWLSPEALSYLDAHLTAVGASGAADEIIKVTGVPGTQALVLVVGSGLSAVPGDDDAESVRRAAGSAARALAGTSHAALLFPSATPALLAATTEGALFGAYSFTTYKSKDAKAPVGRLTVVTADAKGAAARKVLARAIAVADQVSWARDLVNTPPLDLYPASFAAEARKHFTGSKVAVRVADEKSLERQQCGGLIGVGRGSARPPRLVTLTYKPARAKAHIALIGKGITFDSGGLCLKPADGMLTMKSDMAGAAAVAAATGAIAALGLPIAVTTYLCLAENMTGADAQRPSDVVTMPNGKTVEIINTDAEGRLVMADGLAIGSSVKPDLMLDVATLTGAAMVALGGRTTAVIGNTDQIVDQVIGAAKATGEDMWPMPLLQELRPSLDSQIADVKHTGERWGGAITAALFLQEFVGEVGGTQIPWAHLDIAGPSFNDKAPYGYTPAGGTGHGVRTVVALAESLAD</sequence>
<feature type="active site" evidence="8">
    <location>
        <position position="346"/>
    </location>
</feature>
<evidence type="ECO:0000259" key="9">
    <source>
        <dbReference type="PROSITE" id="PS00631"/>
    </source>
</evidence>
<dbReference type="GO" id="GO:0005737">
    <property type="term" value="C:cytoplasm"/>
    <property type="evidence" value="ECO:0007669"/>
    <property type="project" value="UniProtKB-SubCell"/>
</dbReference>
<dbReference type="RefSeq" id="WP_109684294.1">
    <property type="nucleotide sequence ID" value="NZ_QGDN01000001.1"/>
</dbReference>
<dbReference type="PANTHER" id="PTHR11963:SF23">
    <property type="entry name" value="CYTOSOL AMINOPEPTIDASE"/>
    <property type="match status" value="1"/>
</dbReference>
<dbReference type="Gene3D" id="3.40.220.10">
    <property type="entry name" value="Leucine Aminopeptidase, subunit E, domain 1"/>
    <property type="match status" value="1"/>
</dbReference>
<keyword evidence="5 8" id="KW-0645">Protease</keyword>
<comment type="cofactor">
    <cofactor evidence="8">
        <name>Mn(2+)</name>
        <dbReference type="ChEBI" id="CHEBI:29035"/>
    </cofactor>
    <text evidence="8">Binds 2 manganese ions per subunit.</text>
</comment>
<name>A0A2Y8ZNQ5_9MICO</name>
<keyword evidence="8" id="KW-0963">Cytoplasm</keyword>
<dbReference type="GO" id="GO:0070006">
    <property type="term" value="F:metalloaminopeptidase activity"/>
    <property type="evidence" value="ECO:0007669"/>
    <property type="project" value="InterPro"/>
</dbReference>
<dbReference type="InterPro" id="IPR000819">
    <property type="entry name" value="Peptidase_M17_C"/>
</dbReference>
<evidence type="ECO:0000256" key="5">
    <source>
        <dbReference type="ARBA" id="ARBA00022670"/>
    </source>
</evidence>
<dbReference type="NCBIfam" id="NF002073">
    <property type="entry name" value="PRK00913.1-2"/>
    <property type="match status" value="1"/>
</dbReference>
<dbReference type="CDD" id="cd00433">
    <property type="entry name" value="Peptidase_M17"/>
    <property type="match status" value="1"/>
</dbReference>
<keyword evidence="6 8" id="KW-0378">Hydrolase</keyword>
<dbReference type="GO" id="GO:0006508">
    <property type="term" value="P:proteolysis"/>
    <property type="evidence" value="ECO:0007669"/>
    <property type="project" value="UniProtKB-KW"/>
</dbReference>
<reference evidence="11" key="1">
    <citation type="submission" date="2016-10" db="EMBL/GenBank/DDBJ databases">
        <authorList>
            <person name="Varghese N."/>
            <person name="Submissions S."/>
        </authorList>
    </citation>
    <scope>NUCLEOTIDE SEQUENCE [LARGE SCALE GENOMIC DNA]</scope>
    <source>
        <strain evidence="11">DSM 22951</strain>
    </source>
</reference>
<comment type="catalytic activity">
    <reaction evidence="2 8">
        <text>Release of an N-terminal amino acid, preferentially leucine, but not glutamic or aspartic acids.</text>
        <dbReference type="EC" id="3.4.11.10"/>
    </reaction>
</comment>
<dbReference type="EMBL" id="UESZ01000001">
    <property type="protein sequence ID" value="SSA33615.1"/>
    <property type="molecule type" value="Genomic_DNA"/>
</dbReference>
<feature type="binding site" evidence="8">
    <location>
        <position position="344"/>
    </location>
    <ligand>
        <name>Mn(2+)</name>
        <dbReference type="ChEBI" id="CHEBI:29035"/>
        <label>1</label>
    </ligand>
</feature>
<dbReference type="InterPro" id="IPR023042">
    <property type="entry name" value="Peptidase_M17_leu_NH2_pept"/>
</dbReference>
<evidence type="ECO:0000256" key="7">
    <source>
        <dbReference type="ARBA" id="ARBA00049972"/>
    </source>
</evidence>
<dbReference type="Pfam" id="PF02789">
    <property type="entry name" value="Peptidase_M17_N"/>
    <property type="match status" value="1"/>
</dbReference>
<evidence type="ECO:0000313" key="11">
    <source>
        <dbReference type="Proteomes" id="UP000250028"/>
    </source>
</evidence>
<comment type="subcellular location">
    <subcellularLocation>
        <location evidence="8">Cytoplasm</location>
    </subcellularLocation>
</comment>
<organism evidence="10 11">
    <name type="scientific">Branchiibius hedensis</name>
    <dbReference type="NCBI Taxonomy" id="672460"/>
    <lineage>
        <taxon>Bacteria</taxon>
        <taxon>Bacillati</taxon>
        <taxon>Actinomycetota</taxon>
        <taxon>Actinomycetes</taxon>
        <taxon>Micrococcales</taxon>
        <taxon>Dermacoccaceae</taxon>
        <taxon>Branchiibius</taxon>
    </lineage>
</organism>
<dbReference type="Gene3D" id="3.40.630.10">
    <property type="entry name" value="Zn peptidases"/>
    <property type="match status" value="1"/>
</dbReference>
<dbReference type="InterPro" id="IPR011356">
    <property type="entry name" value="Leucine_aapep/pepB"/>
</dbReference>
<dbReference type="EC" id="3.4.11.10" evidence="8"/>
<proteinExistence type="inferred from homology"/>
<feature type="binding site" evidence="8">
    <location>
        <position position="283"/>
    </location>
    <ligand>
        <name>Mn(2+)</name>
        <dbReference type="ChEBI" id="CHEBI:29035"/>
        <label>2</label>
    </ligand>
</feature>
<feature type="binding site" evidence="8">
    <location>
        <position position="265"/>
    </location>
    <ligand>
        <name>Mn(2+)</name>
        <dbReference type="ChEBI" id="CHEBI:29035"/>
        <label>1</label>
    </ligand>
</feature>
<evidence type="ECO:0000256" key="4">
    <source>
        <dbReference type="ARBA" id="ARBA00022438"/>
    </source>
</evidence>
<gene>
    <name evidence="8" type="primary">pepA</name>
    <name evidence="10" type="ORF">SAMN04489750_0899</name>
</gene>
<evidence type="ECO:0000256" key="6">
    <source>
        <dbReference type="ARBA" id="ARBA00022801"/>
    </source>
</evidence>
<dbReference type="PANTHER" id="PTHR11963">
    <property type="entry name" value="LEUCINE AMINOPEPTIDASE-RELATED"/>
    <property type="match status" value="1"/>
</dbReference>
<feature type="domain" description="Cytosol aminopeptidase" evidence="9">
    <location>
        <begin position="340"/>
        <end position="347"/>
    </location>
</feature>
<feature type="binding site" evidence="8">
    <location>
        <position position="344"/>
    </location>
    <ligand>
        <name>Mn(2+)</name>
        <dbReference type="ChEBI" id="CHEBI:29035"/>
        <label>2</label>
    </ligand>
</feature>
<dbReference type="PROSITE" id="PS00631">
    <property type="entry name" value="CYTOSOL_AP"/>
    <property type="match status" value="1"/>
</dbReference>
<comment type="function">
    <text evidence="7 8">Presumably involved in the processing and regular turnover of intracellular proteins. Catalyzes the removal of unsubstituted N-terminal amino acids from various peptides.</text>
</comment>
<dbReference type="Pfam" id="PF00883">
    <property type="entry name" value="Peptidase_M17"/>
    <property type="match status" value="1"/>
</dbReference>
<dbReference type="OrthoDB" id="9809354at2"/>
<accession>A0A2Y8ZNQ5</accession>
<keyword evidence="8" id="KW-0464">Manganese</keyword>
<comment type="catalytic activity">
    <reaction evidence="1 8">
        <text>Release of an N-terminal amino acid, Xaa-|-Yaa-, in which Xaa is preferably Leu, but may be other amino acids including Pro although not Arg or Lys, and Yaa may be Pro. Amino acid amides and methyl esters are also readily hydrolyzed, but rates on arylamides are exceedingly low.</text>
        <dbReference type="EC" id="3.4.11.1"/>
    </reaction>
</comment>
<feature type="binding site" evidence="8">
    <location>
        <position position="342"/>
    </location>
    <ligand>
        <name>Mn(2+)</name>
        <dbReference type="ChEBI" id="CHEBI:29035"/>
        <label>1</label>
    </ligand>
</feature>
<evidence type="ECO:0000256" key="8">
    <source>
        <dbReference type="HAMAP-Rule" id="MF_00181"/>
    </source>
</evidence>
<keyword evidence="8" id="KW-0479">Metal-binding</keyword>
<evidence type="ECO:0000256" key="1">
    <source>
        <dbReference type="ARBA" id="ARBA00000135"/>
    </source>
</evidence>